<gene>
    <name evidence="12" type="ORF">CVLEPA_LOCUS30601</name>
</gene>
<comment type="similarity">
    <text evidence="2 10">Belongs to the glutamate--cysteine ligase type 3 family.</text>
</comment>
<comment type="catalytic activity">
    <reaction evidence="10">
        <text>L-cysteine + L-glutamate + ATP = gamma-L-glutamyl-L-cysteine + ADP + phosphate + H(+)</text>
        <dbReference type="Rhea" id="RHEA:13285"/>
        <dbReference type="ChEBI" id="CHEBI:15378"/>
        <dbReference type="ChEBI" id="CHEBI:29985"/>
        <dbReference type="ChEBI" id="CHEBI:30616"/>
        <dbReference type="ChEBI" id="CHEBI:35235"/>
        <dbReference type="ChEBI" id="CHEBI:43474"/>
        <dbReference type="ChEBI" id="CHEBI:58173"/>
        <dbReference type="ChEBI" id="CHEBI:456216"/>
        <dbReference type="EC" id="6.3.2.2"/>
    </reaction>
</comment>
<dbReference type="InterPro" id="IPR003029">
    <property type="entry name" value="S1_domain"/>
</dbReference>
<accession>A0ABP0H047</accession>
<evidence type="ECO:0000313" key="12">
    <source>
        <dbReference type="EMBL" id="CAK8697358.1"/>
    </source>
</evidence>
<keyword evidence="7 10" id="KW-0067">ATP-binding</keyword>
<evidence type="ECO:0000256" key="5">
    <source>
        <dbReference type="ARBA" id="ARBA00022684"/>
    </source>
</evidence>
<keyword evidence="4 10" id="KW-0436">Ligase</keyword>
<proteinExistence type="inferred from homology"/>
<sequence length="625" mass="72238">MGILEYDGESLNWNEIKLYAKYVKKHGIVQFLNNYQRLLERPVDILKWGDEVEYMVIRFDHKNRKVQLSLRGDAICNILQEKENSGIVNLPSSWRHEYASHMLEGTPGVPYQGDMAQFKYVESNMEMRRKEIQELLQPNEQIMTLTAFPRLGCFNYTNPSYKADSAKSNQICQSLFIPNEAIGSHPRFLCLERSIRERRGERVSINIPIFKDTSTPSPFIEKFNDPEANQAAKPDHIYMDSTSFGFGNCCLQITIQGSNMDETKLLYDQLAPVCPIVMALSAAAPIWRGYLADVDVRWPVIEQGVDDRTREERGLEPLVNNERVIRRPRFGSINSYLHKESRKFNDVAIEIDLETKYTLLDAGVDQLLAQHIAHLWMRDPLTLFTNNIEVDDKKVTDHFENIQTTNWHSLRFKPPPPGSDIGWRVEFRVCEVQLTDFENAAFSVFVVLLTRVILTYNLDFCIPLSYVHTNMTKAQKNNAINLEKFYFRSNIVSCCCRNSDCKNHIISDDESLTEEHFQKMSINTIINGKKDVFPGFILLIQKYLGSVDVDIDTRLKINEYLDFISNRASGDYMTAAQWMRHFVTSHPEYKQDSVVSDSIAYDLLVRCDQIQKSKVKCYQLFKTAA</sequence>
<evidence type="ECO:0000256" key="9">
    <source>
        <dbReference type="ARBA" id="ARBA00032122"/>
    </source>
</evidence>
<dbReference type="Proteomes" id="UP001642483">
    <property type="component" value="Unassembled WGS sequence"/>
</dbReference>
<dbReference type="Gene3D" id="3.30.590.50">
    <property type="match status" value="2"/>
</dbReference>
<organism evidence="12 13">
    <name type="scientific">Clavelina lepadiformis</name>
    <name type="common">Light-bulb sea squirt</name>
    <name type="synonym">Ascidia lepadiformis</name>
    <dbReference type="NCBI Taxonomy" id="159417"/>
    <lineage>
        <taxon>Eukaryota</taxon>
        <taxon>Metazoa</taxon>
        <taxon>Chordata</taxon>
        <taxon>Tunicata</taxon>
        <taxon>Ascidiacea</taxon>
        <taxon>Aplousobranchia</taxon>
        <taxon>Clavelinidae</taxon>
        <taxon>Clavelina</taxon>
    </lineage>
</organism>
<reference evidence="12 13" key="1">
    <citation type="submission" date="2024-02" db="EMBL/GenBank/DDBJ databases">
        <authorList>
            <person name="Daric V."/>
            <person name="Darras S."/>
        </authorList>
    </citation>
    <scope>NUCLEOTIDE SEQUENCE [LARGE SCALE GENOMIC DNA]</scope>
</reference>
<keyword evidence="13" id="KW-1185">Reference proteome</keyword>
<evidence type="ECO:0000256" key="2">
    <source>
        <dbReference type="ARBA" id="ARBA00008100"/>
    </source>
</evidence>
<dbReference type="InterPro" id="IPR014746">
    <property type="entry name" value="Gln_synth/guanido_kin_cat_dom"/>
</dbReference>
<evidence type="ECO:0000256" key="10">
    <source>
        <dbReference type="RuleBase" id="RU367135"/>
    </source>
</evidence>
<comment type="caution">
    <text evidence="12">The sequence shown here is derived from an EMBL/GenBank/DDBJ whole genome shotgun (WGS) entry which is preliminary data.</text>
</comment>
<evidence type="ECO:0000256" key="6">
    <source>
        <dbReference type="ARBA" id="ARBA00022741"/>
    </source>
</evidence>
<keyword evidence="6 10" id="KW-0547">Nucleotide-binding</keyword>
<dbReference type="PANTHER" id="PTHR11164:SF0">
    <property type="entry name" value="GLUTAMATE--CYSTEINE LIGASE CATALYTIC SUBUNIT"/>
    <property type="match status" value="1"/>
</dbReference>
<dbReference type="PROSITE" id="PS50126">
    <property type="entry name" value="S1"/>
    <property type="match status" value="1"/>
</dbReference>
<evidence type="ECO:0000256" key="7">
    <source>
        <dbReference type="ARBA" id="ARBA00022840"/>
    </source>
</evidence>
<dbReference type="Gene3D" id="1.10.8.960">
    <property type="match status" value="1"/>
</dbReference>
<evidence type="ECO:0000256" key="4">
    <source>
        <dbReference type="ARBA" id="ARBA00022598"/>
    </source>
</evidence>
<evidence type="ECO:0000256" key="3">
    <source>
        <dbReference type="ARBA" id="ARBA00012220"/>
    </source>
</evidence>
<evidence type="ECO:0000259" key="11">
    <source>
        <dbReference type="PROSITE" id="PS50126"/>
    </source>
</evidence>
<keyword evidence="5 10" id="KW-0317">Glutathione biosynthesis</keyword>
<dbReference type="EC" id="6.3.2.2" evidence="3 10"/>
<dbReference type="EMBL" id="CAWYQH010000163">
    <property type="protein sequence ID" value="CAK8697358.1"/>
    <property type="molecule type" value="Genomic_DNA"/>
</dbReference>
<evidence type="ECO:0000256" key="8">
    <source>
        <dbReference type="ARBA" id="ARBA00030585"/>
    </source>
</evidence>
<name>A0ABP0H047_CLALP</name>
<feature type="domain" description="S1 motif" evidence="11">
    <location>
        <begin position="27"/>
        <end position="71"/>
    </location>
</feature>
<evidence type="ECO:0000256" key="1">
    <source>
        <dbReference type="ARBA" id="ARBA00005006"/>
    </source>
</evidence>
<comment type="pathway">
    <text evidence="1 10">Sulfur metabolism; glutathione biosynthesis; glutathione from L-cysteine and L-glutamate: step 1/2.</text>
</comment>
<dbReference type="Pfam" id="PF03074">
    <property type="entry name" value="GCS"/>
    <property type="match status" value="1"/>
</dbReference>
<dbReference type="InterPro" id="IPR004308">
    <property type="entry name" value="GCS"/>
</dbReference>
<dbReference type="SUPFAM" id="SSF55931">
    <property type="entry name" value="Glutamine synthetase/guanido kinase"/>
    <property type="match status" value="1"/>
</dbReference>
<protein>
    <recommendedName>
        <fullName evidence="3 10">Glutamate--cysteine ligase</fullName>
        <ecNumber evidence="3 10">6.3.2.2</ecNumber>
    </recommendedName>
    <alternativeName>
        <fullName evidence="9 10">Gamma-ECS</fullName>
    </alternativeName>
    <alternativeName>
        <fullName evidence="8 10">Gamma-glutamylcysteine synthetase</fullName>
    </alternativeName>
</protein>
<evidence type="ECO:0000313" key="13">
    <source>
        <dbReference type="Proteomes" id="UP001642483"/>
    </source>
</evidence>
<dbReference type="PANTHER" id="PTHR11164">
    <property type="entry name" value="GLUTAMATE CYSTEINE LIGASE"/>
    <property type="match status" value="1"/>
</dbReference>